<organism evidence="2 3">
    <name type="scientific">Methylococcus geothermalis</name>
    <dbReference type="NCBI Taxonomy" id="2681310"/>
    <lineage>
        <taxon>Bacteria</taxon>
        <taxon>Pseudomonadati</taxon>
        <taxon>Pseudomonadota</taxon>
        <taxon>Gammaproteobacteria</taxon>
        <taxon>Methylococcales</taxon>
        <taxon>Methylococcaceae</taxon>
        <taxon>Methylococcus</taxon>
    </lineage>
</organism>
<feature type="transmembrane region" description="Helical" evidence="1">
    <location>
        <begin position="91"/>
        <end position="113"/>
    </location>
</feature>
<gene>
    <name evidence="2" type="ORF">GNH96_14995</name>
</gene>
<dbReference type="PANTHER" id="PTHR42709:SF4">
    <property type="entry name" value="INNER MEMBRANE PROTEIN YQAA"/>
    <property type="match status" value="1"/>
</dbReference>
<feature type="transmembrane region" description="Helical" evidence="1">
    <location>
        <begin position="43"/>
        <end position="66"/>
    </location>
</feature>
<dbReference type="KEGG" id="metu:GNH96_14995"/>
<protein>
    <submittedName>
        <fullName evidence="2">DedA family protein</fullName>
    </submittedName>
</protein>
<dbReference type="AlphaFoldDB" id="A0A858QBN0"/>
<dbReference type="PANTHER" id="PTHR42709">
    <property type="entry name" value="ALKALINE PHOSPHATASE LIKE PROTEIN"/>
    <property type="match status" value="1"/>
</dbReference>
<dbReference type="RefSeq" id="WP_169604383.1">
    <property type="nucleotide sequence ID" value="NZ_CP046565.1"/>
</dbReference>
<name>A0A858QBN0_9GAMM</name>
<proteinExistence type="predicted"/>
<keyword evidence="1" id="KW-0812">Transmembrane</keyword>
<sequence length="142" mass="15282">MDASMGIWGLFFSAFVSATLAPGGSEAVLAYLVHTGYALPAELVAVASLGNTLGAMTTWGMGWLWARRRPLAIEAIENPRQRRAVESLKRWGSGLLLISWIPVLGDGFCFAAGWLRLSLILSVIHIAIGKAVRYAVVAWLAV</sequence>
<feature type="transmembrane region" description="Helical" evidence="1">
    <location>
        <begin position="119"/>
        <end position="141"/>
    </location>
</feature>
<keyword evidence="1" id="KW-1133">Transmembrane helix</keyword>
<reference evidence="3" key="1">
    <citation type="submission" date="2019-12" db="EMBL/GenBank/DDBJ databases">
        <authorList>
            <person name="Awala S.I."/>
            <person name="Rhee S.K."/>
        </authorList>
    </citation>
    <scope>NUCLEOTIDE SEQUENCE [LARGE SCALE GENOMIC DNA]</scope>
    <source>
        <strain evidence="3">IM1</strain>
    </source>
</reference>
<keyword evidence="1" id="KW-0472">Membrane</keyword>
<evidence type="ECO:0000256" key="1">
    <source>
        <dbReference type="SAM" id="Phobius"/>
    </source>
</evidence>
<dbReference type="EMBL" id="CP046565">
    <property type="protein sequence ID" value="QJD31115.1"/>
    <property type="molecule type" value="Genomic_DNA"/>
</dbReference>
<keyword evidence="3" id="KW-1185">Reference proteome</keyword>
<dbReference type="Proteomes" id="UP000503004">
    <property type="component" value="Chromosome"/>
</dbReference>
<dbReference type="InterPro" id="IPR051311">
    <property type="entry name" value="DedA_domain"/>
</dbReference>
<evidence type="ECO:0000313" key="2">
    <source>
        <dbReference type="EMBL" id="QJD31115.1"/>
    </source>
</evidence>
<evidence type="ECO:0000313" key="3">
    <source>
        <dbReference type="Proteomes" id="UP000503004"/>
    </source>
</evidence>
<accession>A0A858QBN0</accession>